<organism evidence="6 7">
    <name type="scientific">Microdochium trichocladiopsis</name>
    <dbReference type="NCBI Taxonomy" id="1682393"/>
    <lineage>
        <taxon>Eukaryota</taxon>
        <taxon>Fungi</taxon>
        <taxon>Dikarya</taxon>
        <taxon>Ascomycota</taxon>
        <taxon>Pezizomycotina</taxon>
        <taxon>Sordariomycetes</taxon>
        <taxon>Xylariomycetidae</taxon>
        <taxon>Xylariales</taxon>
        <taxon>Microdochiaceae</taxon>
        <taxon>Microdochium</taxon>
    </lineage>
</organism>
<evidence type="ECO:0000256" key="2">
    <source>
        <dbReference type="SAM" id="MobiDB-lite"/>
    </source>
</evidence>
<dbReference type="PANTHER" id="PTHR46825:SF15">
    <property type="entry name" value="BETA-LACTAMASE-RELATED DOMAIN-CONTAINING PROTEIN"/>
    <property type="match status" value="1"/>
</dbReference>
<dbReference type="OrthoDB" id="5946976at2759"/>
<dbReference type="PANTHER" id="PTHR46825">
    <property type="entry name" value="D-ALANYL-D-ALANINE-CARBOXYPEPTIDASE/ENDOPEPTIDASE AMPH"/>
    <property type="match status" value="1"/>
</dbReference>
<evidence type="ECO:0000259" key="4">
    <source>
        <dbReference type="Pfam" id="PF00144"/>
    </source>
</evidence>
<dbReference type="RefSeq" id="XP_046006800.1">
    <property type="nucleotide sequence ID" value="XM_046159635.1"/>
</dbReference>
<evidence type="ECO:0000259" key="5">
    <source>
        <dbReference type="Pfam" id="PF11954"/>
    </source>
</evidence>
<dbReference type="AlphaFoldDB" id="A0A9P8XUV7"/>
<sequence length="580" mass="64409">MVATVRLGLIASVLGAVACEAALLPNGQGAGQAVLGHAAPTQSSQLAGSTETSSSTTTSRHEWSDLAGYITSFMEEWHITGLSIAIKDGQRNESWAEGFGFADRDTMEPMTPHTMTFTGSTTKSFTAAALSLLVDNSTDYSGITWTTPISSLLPEDFILSDDWATRHITVEDALTHRTGLPSHDMAWVRTTRDLVRGLRYLPFSAEPRTVFQYSNKMYGVLGYLIAKLTELKVGEVFHKYLWQPMGMHETFFGYPDALASGVPLAKCYHWSETLGRHVKVPYELDPADAAAGDVVSNVLDYTTYLQTMIAEGGPISASGHHEIKQPRILAKLAQPPFTGPVFYSLGWFASFFRGEQVWWHTGQTSDFLSIMIMVPARQISVVVLVNQGEPAFEAVAYRALYELFDVPREERVDFDTKMKENKKAKKEVVRSCPKRAYSSLPKTALPPALPFSSYDGTYENPGYGQVKLTLDCEDAASALWHSRFSSPSSSTTDEHKSTCKLLLSRRDDAYPHVLVDLEHQSGEYWLGWLRYGEWQDPQNPLTCVRAEFHIGSDGEVAQLGIDLRLEGEDKPLVWYQRTTG</sequence>
<dbReference type="InterPro" id="IPR001466">
    <property type="entry name" value="Beta-lactam-related"/>
</dbReference>
<evidence type="ECO:0000256" key="3">
    <source>
        <dbReference type="SAM" id="SignalP"/>
    </source>
</evidence>
<feature type="compositionally biased region" description="Low complexity" evidence="2">
    <location>
        <begin position="49"/>
        <end position="58"/>
    </location>
</feature>
<gene>
    <name evidence="6" type="ORF">B0I36DRAFT_368548</name>
</gene>
<feature type="domain" description="Beta-lactamase-related" evidence="4">
    <location>
        <begin position="68"/>
        <end position="396"/>
    </location>
</feature>
<dbReference type="Proteomes" id="UP000756346">
    <property type="component" value="Unassembled WGS sequence"/>
</dbReference>
<reference evidence="6" key="1">
    <citation type="journal article" date="2021" name="Nat. Commun.">
        <title>Genetic determinants of endophytism in the Arabidopsis root mycobiome.</title>
        <authorList>
            <person name="Mesny F."/>
            <person name="Miyauchi S."/>
            <person name="Thiergart T."/>
            <person name="Pickel B."/>
            <person name="Atanasova L."/>
            <person name="Karlsson M."/>
            <person name="Huettel B."/>
            <person name="Barry K.W."/>
            <person name="Haridas S."/>
            <person name="Chen C."/>
            <person name="Bauer D."/>
            <person name="Andreopoulos W."/>
            <person name="Pangilinan J."/>
            <person name="LaButti K."/>
            <person name="Riley R."/>
            <person name="Lipzen A."/>
            <person name="Clum A."/>
            <person name="Drula E."/>
            <person name="Henrissat B."/>
            <person name="Kohler A."/>
            <person name="Grigoriev I.V."/>
            <person name="Martin F.M."/>
            <person name="Hacquard S."/>
        </authorList>
    </citation>
    <scope>NUCLEOTIDE SEQUENCE</scope>
    <source>
        <strain evidence="6">MPI-CAGE-CH-0230</strain>
    </source>
</reference>
<dbReference type="InterPro" id="IPR021860">
    <property type="entry name" value="Peptidase_S12_Pab87-rel_C"/>
</dbReference>
<evidence type="ECO:0000256" key="1">
    <source>
        <dbReference type="ARBA" id="ARBA00038215"/>
    </source>
</evidence>
<dbReference type="Pfam" id="PF00144">
    <property type="entry name" value="Beta-lactamase"/>
    <property type="match status" value="1"/>
</dbReference>
<feature type="chain" id="PRO_5040387389" evidence="3">
    <location>
        <begin position="16"/>
        <end position="580"/>
    </location>
</feature>
<comment type="similarity">
    <text evidence="1">Belongs to the peptidase S12 family.</text>
</comment>
<keyword evidence="7" id="KW-1185">Reference proteome</keyword>
<dbReference type="PROSITE" id="PS51257">
    <property type="entry name" value="PROKAR_LIPOPROTEIN"/>
    <property type="match status" value="1"/>
</dbReference>
<dbReference type="EMBL" id="JAGTJQ010000011">
    <property type="protein sequence ID" value="KAH7018533.1"/>
    <property type="molecule type" value="Genomic_DNA"/>
</dbReference>
<dbReference type="SUPFAM" id="SSF56601">
    <property type="entry name" value="beta-lactamase/transpeptidase-like"/>
    <property type="match status" value="1"/>
</dbReference>
<dbReference type="Gene3D" id="3.40.710.10">
    <property type="entry name" value="DD-peptidase/beta-lactamase superfamily"/>
    <property type="match status" value="1"/>
</dbReference>
<accession>A0A9P8XUV7</accession>
<feature type="signal peptide" evidence="3">
    <location>
        <begin position="1"/>
        <end position="15"/>
    </location>
</feature>
<name>A0A9P8XUV7_9PEZI</name>
<dbReference type="InterPro" id="IPR050491">
    <property type="entry name" value="AmpC-like"/>
</dbReference>
<evidence type="ECO:0000313" key="7">
    <source>
        <dbReference type="Proteomes" id="UP000756346"/>
    </source>
</evidence>
<feature type="domain" description="Peptidase S12 Pab87-related C-terminal" evidence="5">
    <location>
        <begin position="442"/>
        <end position="571"/>
    </location>
</feature>
<protein>
    <submittedName>
        <fullName evidence="6">Beta-lactamase/transpeptidase-like protein</fullName>
    </submittedName>
</protein>
<dbReference type="GeneID" id="70189181"/>
<feature type="region of interest" description="Disordered" evidence="2">
    <location>
        <begin position="39"/>
        <end position="59"/>
    </location>
</feature>
<proteinExistence type="inferred from homology"/>
<evidence type="ECO:0000313" key="6">
    <source>
        <dbReference type="EMBL" id="KAH7018533.1"/>
    </source>
</evidence>
<dbReference type="InterPro" id="IPR012338">
    <property type="entry name" value="Beta-lactam/transpept-like"/>
</dbReference>
<keyword evidence="3" id="KW-0732">Signal</keyword>
<comment type="caution">
    <text evidence="6">The sequence shown here is derived from an EMBL/GenBank/DDBJ whole genome shotgun (WGS) entry which is preliminary data.</text>
</comment>
<dbReference type="Pfam" id="PF11954">
    <property type="entry name" value="DUF3471"/>
    <property type="match status" value="1"/>
</dbReference>